<evidence type="ECO:0000313" key="3">
    <source>
        <dbReference type="Proteomes" id="UP001151760"/>
    </source>
</evidence>
<evidence type="ECO:0000313" key="2">
    <source>
        <dbReference type="EMBL" id="GJT93052.1"/>
    </source>
</evidence>
<comment type="caution">
    <text evidence="2">The sequence shown here is derived from an EMBL/GenBank/DDBJ whole genome shotgun (WGS) entry which is preliminary data.</text>
</comment>
<proteinExistence type="predicted"/>
<organism evidence="2 3">
    <name type="scientific">Tanacetum coccineum</name>
    <dbReference type="NCBI Taxonomy" id="301880"/>
    <lineage>
        <taxon>Eukaryota</taxon>
        <taxon>Viridiplantae</taxon>
        <taxon>Streptophyta</taxon>
        <taxon>Embryophyta</taxon>
        <taxon>Tracheophyta</taxon>
        <taxon>Spermatophyta</taxon>
        <taxon>Magnoliopsida</taxon>
        <taxon>eudicotyledons</taxon>
        <taxon>Gunneridae</taxon>
        <taxon>Pentapetalae</taxon>
        <taxon>asterids</taxon>
        <taxon>campanulids</taxon>
        <taxon>Asterales</taxon>
        <taxon>Asteraceae</taxon>
        <taxon>Asteroideae</taxon>
        <taxon>Anthemideae</taxon>
        <taxon>Anthemidinae</taxon>
        <taxon>Tanacetum</taxon>
    </lineage>
</organism>
<name>A0ABQ5I0Z4_9ASTR</name>
<reference evidence="2" key="1">
    <citation type="journal article" date="2022" name="Int. J. Mol. Sci.">
        <title>Draft Genome of Tanacetum Coccineum: Genomic Comparison of Closely Related Tanacetum-Family Plants.</title>
        <authorList>
            <person name="Yamashiro T."/>
            <person name="Shiraishi A."/>
            <person name="Nakayama K."/>
            <person name="Satake H."/>
        </authorList>
    </citation>
    <scope>NUCLEOTIDE SEQUENCE</scope>
</reference>
<reference evidence="2" key="2">
    <citation type="submission" date="2022-01" db="EMBL/GenBank/DDBJ databases">
        <authorList>
            <person name="Yamashiro T."/>
            <person name="Shiraishi A."/>
            <person name="Satake H."/>
            <person name="Nakayama K."/>
        </authorList>
    </citation>
    <scope>NUCLEOTIDE SEQUENCE</scope>
</reference>
<feature type="compositionally biased region" description="Polar residues" evidence="1">
    <location>
        <begin position="9"/>
        <end position="21"/>
    </location>
</feature>
<feature type="region of interest" description="Disordered" evidence="1">
    <location>
        <begin position="1"/>
        <end position="59"/>
    </location>
</feature>
<dbReference type="Proteomes" id="UP001151760">
    <property type="component" value="Unassembled WGS sequence"/>
</dbReference>
<feature type="compositionally biased region" description="Low complexity" evidence="1">
    <location>
        <begin position="36"/>
        <end position="49"/>
    </location>
</feature>
<dbReference type="EMBL" id="BQNB010020168">
    <property type="protein sequence ID" value="GJT93052.1"/>
    <property type="molecule type" value="Genomic_DNA"/>
</dbReference>
<evidence type="ECO:0000256" key="1">
    <source>
        <dbReference type="SAM" id="MobiDB-lite"/>
    </source>
</evidence>
<protein>
    <submittedName>
        <fullName evidence="2">Uncharacterized protein</fullName>
    </submittedName>
</protein>
<gene>
    <name evidence="2" type="ORF">Tco_1081897</name>
</gene>
<accession>A0ABQ5I0Z4</accession>
<sequence>MGIGYKPGSNPTTLGSTTTPKCINRDSVSHPALQKSSSSSFRFYSSSRSIPPTPVANPKGGIEAITHQKRVPHMMGTSILPPLVEVEARGSTQKKVPSEKGRPFLGFEIHEDFAVSHTSTELAQMLGPAHA</sequence>
<keyword evidence="3" id="KW-1185">Reference proteome</keyword>